<dbReference type="GO" id="GO:0016987">
    <property type="term" value="F:sigma factor activity"/>
    <property type="evidence" value="ECO:0007669"/>
    <property type="project" value="UniProtKB-KW"/>
</dbReference>
<dbReference type="SUPFAM" id="SSF88946">
    <property type="entry name" value="Sigma2 domain of RNA polymerase sigma factors"/>
    <property type="match status" value="1"/>
</dbReference>
<accession>A0A3M9XJZ3</accession>
<dbReference type="PANTHER" id="PTHR43133">
    <property type="entry name" value="RNA POLYMERASE ECF-TYPE SIGMA FACTO"/>
    <property type="match status" value="1"/>
</dbReference>
<dbReference type="GO" id="GO:0006352">
    <property type="term" value="P:DNA-templated transcription initiation"/>
    <property type="evidence" value="ECO:0007669"/>
    <property type="project" value="InterPro"/>
</dbReference>
<evidence type="ECO:0000313" key="9">
    <source>
        <dbReference type="EMBL" id="RNJ47568.1"/>
    </source>
</evidence>
<feature type="domain" description="RNA polymerase sigma factor 70 region 4 type 2" evidence="8">
    <location>
        <begin position="128"/>
        <end position="173"/>
    </location>
</feature>
<evidence type="ECO:0000256" key="1">
    <source>
        <dbReference type="ARBA" id="ARBA00010641"/>
    </source>
</evidence>
<dbReference type="InterPro" id="IPR032710">
    <property type="entry name" value="NTF2-like_dom_sf"/>
</dbReference>
<evidence type="ECO:0000256" key="5">
    <source>
        <dbReference type="ARBA" id="ARBA00023125"/>
    </source>
</evidence>
<dbReference type="GO" id="GO:0003677">
    <property type="term" value="F:DNA binding"/>
    <property type="evidence" value="ECO:0007669"/>
    <property type="project" value="UniProtKB-KW"/>
</dbReference>
<evidence type="ECO:0000259" key="8">
    <source>
        <dbReference type="Pfam" id="PF08281"/>
    </source>
</evidence>
<dbReference type="NCBIfam" id="TIGR02937">
    <property type="entry name" value="sigma70-ECF"/>
    <property type="match status" value="1"/>
</dbReference>
<dbReference type="InterPro" id="IPR007627">
    <property type="entry name" value="RNA_pol_sigma70_r2"/>
</dbReference>
<proteinExistence type="inferred from homology"/>
<reference evidence="9 10" key="1">
    <citation type="journal article" date="2018" name="Mol. Plant Microbe Interact.">
        <title>Taxonomically Different Co-Microsymbionts of a Relict Legume, Oxytropis popoviana, Have Complementary Sets of Symbiotic Genes and Together Increase the Efficiency of Plant Nodulation.</title>
        <authorList>
            <person name="Safronova V."/>
            <person name="Belimov A."/>
            <person name="Sazanova A."/>
            <person name="Chirak E."/>
            <person name="Verkhozina A."/>
            <person name="Kuznetsova I."/>
            <person name="Andronov E."/>
            <person name="Puhalsky J."/>
            <person name="Tikhonovich I."/>
        </authorList>
    </citation>
    <scope>NUCLEOTIDE SEQUENCE [LARGE SCALE GENOMIC DNA]</scope>
    <source>
        <strain evidence="9 10">Opo-235</strain>
    </source>
</reference>
<gene>
    <name evidence="9" type="ORF">DNR46_07155</name>
</gene>
<dbReference type="AlphaFoldDB" id="A0A3M9XJZ3"/>
<dbReference type="Gene3D" id="1.10.10.10">
    <property type="entry name" value="Winged helix-like DNA-binding domain superfamily/Winged helix DNA-binding domain"/>
    <property type="match status" value="1"/>
</dbReference>
<comment type="subunit">
    <text evidence="2">Interacts transiently with the RNA polymerase catalytic core formed by RpoA, RpoB, RpoC and RpoZ (2 alpha, 1 beta, 1 beta' and 1 omega subunit) to form the RNA polymerase holoenzyme that can initiate transcription.</text>
</comment>
<dbReference type="InterPro" id="IPR014284">
    <property type="entry name" value="RNA_pol_sigma-70_dom"/>
</dbReference>
<evidence type="ECO:0000256" key="6">
    <source>
        <dbReference type="ARBA" id="ARBA00023163"/>
    </source>
</evidence>
<dbReference type="Proteomes" id="UP000275436">
    <property type="component" value="Unassembled WGS sequence"/>
</dbReference>
<dbReference type="SUPFAM" id="SSF88659">
    <property type="entry name" value="Sigma3 and sigma4 domains of RNA polymerase sigma factors"/>
    <property type="match status" value="1"/>
</dbReference>
<keyword evidence="6" id="KW-0804">Transcription</keyword>
<dbReference type="InterPro" id="IPR013249">
    <property type="entry name" value="RNA_pol_sigma70_r4_t2"/>
</dbReference>
<keyword evidence="3" id="KW-0805">Transcription regulation</keyword>
<evidence type="ECO:0000313" key="10">
    <source>
        <dbReference type="Proteomes" id="UP000275436"/>
    </source>
</evidence>
<dbReference type="Pfam" id="PF08281">
    <property type="entry name" value="Sigma70_r4_2"/>
    <property type="match status" value="1"/>
</dbReference>
<dbReference type="InterPro" id="IPR013325">
    <property type="entry name" value="RNA_pol_sigma_r2"/>
</dbReference>
<dbReference type="EMBL" id="QKOD01000001">
    <property type="protein sequence ID" value="RNJ47568.1"/>
    <property type="molecule type" value="Genomic_DNA"/>
</dbReference>
<dbReference type="InterPro" id="IPR036388">
    <property type="entry name" value="WH-like_DNA-bd_sf"/>
</dbReference>
<keyword evidence="4" id="KW-0731">Sigma factor</keyword>
<dbReference type="InterPro" id="IPR039425">
    <property type="entry name" value="RNA_pol_sigma-70-like"/>
</dbReference>
<dbReference type="InterPro" id="IPR013324">
    <property type="entry name" value="RNA_pol_sigma_r3/r4-like"/>
</dbReference>
<feature type="domain" description="RNA polymerase sigma-70 region 2" evidence="7">
    <location>
        <begin position="28"/>
        <end position="95"/>
    </location>
</feature>
<evidence type="ECO:0000259" key="7">
    <source>
        <dbReference type="Pfam" id="PF04542"/>
    </source>
</evidence>
<organism evidence="9 10">
    <name type="scientific">Mesorhizobium japonicum</name>
    <dbReference type="NCBI Taxonomy" id="2066070"/>
    <lineage>
        <taxon>Bacteria</taxon>
        <taxon>Pseudomonadati</taxon>
        <taxon>Pseudomonadota</taxon>
        <taxon>Alphaproteobacteria</taxon>
        <taxon>Hyphomicrobiales</taxon>
        <taxon>Phyllobacteriaceae</taxon>
        <taxon>Mesorhizobium</taxon>
    </lineage>
</organism>
<comment type="similarity">
    <text evidence="1">Belongs to the sigma-70 factor family. ECF subfamily.</text>
</comment>
<dbReference type="Pfam" id="PF04542">
    <property type="entry name" value="Sigma70_r2"/>
    <property type="match status" value="1"/>
</dbReference>
<keyword evidence="5" id="KW-0238">DNA-binding</keyword>
<dbReference type="Gene3D" id="1.10.1740.10">
    <property type="match status" value="1"/>
</dbReference>
<dbReference type="Gene3D" id="3.10.450.50">
    <property type="match status" value="1"/>
</dbReference>
<dbReference type="PANTHER" id="PTHR43133:SF8">
    <property type="entry name" value="RNA POLYMERASE SIGMA FACTOR HI_1459-RELATED"/>
    <property type="match status" value="1"/>
</dbReference>
<evidence type="ECO:0000256" key="3">
    <source>
        <dbReference type="ARBA" id="ARBA00023015"/>
    </source>
</evidence>
<comment type="caution">
    <text evidence="9">The sequence shown here is derived from an EMBL/GenBank/DDBJ whole genome shotgun (WGS) entry which is preliminary data.</text>
</comment>
<sequence length="307" mass="34566">MIQADEVAERRLMNIPISGGQHGLFERLFAELRPKLHRYCARMTGSVFDGEDVLQETLAKAIEALPGAGPIANPEGWLFRIAHNAALDFLRRRAREQAYSDEDLDMIVDPANPTIDRQAASAGLHTFMRLPVTQRSSVIMMDVLGYSLQEISAMLDTSIPAVKAALHRGRDRLRQIANEPHDRPLPRLGAAERQLLNAYIDHFNARDFDAVRDMLAEEVRLELVAKTRLNGREEVGTYFGNYSRAQDWHLVPGFVENRPAILVHDLNDPAARPAYFIVLAWHDGRLAAIRDFRHALYVADSADMLAL</sequence>
<dbReference type="SUPFAM" id="SSF54427">
    <property type="entry name" value="NTF2-like"/>
    <property type="match status" value="1"/>
</dbReference>
<evidence type="ECO:0000256" key="4">
    <source>
        <dbReference type="ARBA" id="ARBA00023082"/>
    </source>
</evidence>
<protein>
    <submittedName>
        <fullName evidence="9">RNA polymerase sigma factor</fullName>
    </submittedName>
</protein>
<evidence type="ECO:0000256" key="2">
    <source>
        <dbReference type="ARBA" id="ARBA00011344"/>
    </source>
</evidence>
<name>A0A3M9XJZ3_9HYPH</name>